<dbReference type="InterPro" id="IPR022536">
    <property type="entry name" value="EspC"/>
</dbReference>
<dbReference type="EMBL" id="JBHSAY010000005">
    <property type="protein sequence ID" value="MFC4130679.1"/>
    <property type="molecule type" value="Genomic_DNA"/>
</dbReference>
<comment type="caution">
    <text evidence="1">The sequence shown here is derived from an EMBL/GenBank/DDBJ whole genome shotgun (WGS) entry which is preliminary data.</text>
</comment>
<evidence type="ECO:0000313" key="1">
    <source>
        <dbReference type="EMBL" id="MFC4130679.1"/>
    </source>
</evidence>
<proteinExistence type="predicted"/>
<evidence type="ECO:0000313" key="2">
    <source>
        <dbReference type="Proteomes" id="UP001595816"/>
    </source>
</evidence>
<reference evidence="2" key="1">
    <citation type="journal article" date="2019" name="Int. J. Syst. Evol. Microbiol.">
        <title>The Global Catalogue of Microorganisms (GCM) 10K type strain sequencing project: providing services to taxonomists for standard genome sequencing and annotation.</title>
        <authorList>
            <consortium name="The Broad Institute Genomics Platform"/>
            <consortium name="The Broad Institute Genome Sequencing Center for Infectious Disease"/>
            <person name="Wu L."/>
            <person name="Ma J."/>
        </authorList>
    </citation>
    <scope>NUCLEOTIDE SEQUENCE [LARGE SCALE GENOMIC DNA]</scope>
    <source>
        <strain evidence="2">CGMCC 4.7289</strain>
    </source>
</reference>
<organism evidence="1 2">
    <name type="scientific">Hamadaea flava</name>
    <dbReference type="NCBI Taxonomy" id="1742688"/>
    <lineage>
        <taxon>Bacteria</taxon>
        <taxon>Bacillati</taxon>
        <taxon>Actinomycetota</taxon>
        <taxon>Actinomycetes</taxon>
        <taxon>Micromonosporales</taxon>
        <taxon>Micromonosporaceae</taxon>
        <taxon>Hamadaea</taxon>
    </lineage>
</organism>
<name>A0ABV8LLM9_9ACTN</name>
<dbReference type="Proteomes" id="UP001595816">
    <property type="component" value="Unassembled WGS sequence"/>
</dbReference>
<keyword evidence="2" id="KW-1185">Reference proteome</keyword>
<gene>
    <name evidence="1" type="ORF">ACFOZ4_08685</name>
</gene>
<protein>
    <submittedName>
        <fullName evidence="1">Type VII secretion target</fullName>
    </submittedName>
</protein>
<sequence>MAGDGQVVQFPIAVVQQHAGTVQNIASAMETAKGAIQEVTMSTEAYGQLCQFLPAILSPIFMIANSALAESVSSLEETAEKLRTAATSTQTTDLAREQATTAITARHPGIELAL</sequence>
<dbReference type="RefSeq" id="WP_253757434.1">
    <property type="nucleotide sequence ID" value="NZ_JAMZDZ010000001.1"/>
</dbReference>
<accession>A0ABV8LLM9</accession>
<dbReference type="Pfam" id="PF10824">
    <property type="entry name" value="T7SS_ESX_EspC"/>
    <property type="match status" value="1"/>
</dbReference>